<proteinExistence type="predicted"/>
<evidence type="ECO:0000256" key="1">
    <source>
        <dbReference type="SAM" id="MobiDB-lite"/>
    </source>
</evidence>
<reference evidence="2 3" key="1">
    <citation type="submission" date="2016-07" db="EMBL/GenBank/DDBJ databases">
        <title>Pervasive Adenine N6-methylation of Active Genes in Fungi.</title>
        <authorList>
            <consortium name="DOE Joint Genome Institute"/>
            <person name="Mondo S.J."/>
            <person name="Dannebaum R.O."/>
            <person name="Kuo R.C."/>
            <person name="Labutti K."/>
            <person name="Haridas S."/>
            <person name="Kuo A."/>
            <person name="Salamov A."/>
            <person name="Ahrendt S.R."/>
            <person name="Lipzen A."/>
            <person name="Sullivan W."/>
            <person name="Andreopoulos W.B."/>
            <person name="Clum A."/>
            <person name="Lindquist E."/>
            <person name="Daum C."/>
            <person name="Ramamoorthy G.K."/>
            <person name="Gryganskyi A."/>
            <person name="Culley D."/>
            <person name="Magnuson J.K."/>
            <person name="James T.Y."/>
            <person name="O'Malley M.A."/>
            <person name="Stajich J.E."/>
            <person name="Spatafora J.W."/>
            <person name="Visel A."/>
            <person name="Grigoriev I.V."/>
        </authorList>
    </citation>
    <scope>NUCLEOTIDE SEQUENCE [LARGE SCALE GENOMIC DNA]</scope>
    <source>
        <strain evidence="2 3">PL171</strain>
    </source>
</reference>
<feature type="region of interest" description="Disordered" evidence="1">
    <location>
        <begin position="436"/>
        <end position="489"/>
    </location>
</feature>
<feature type="non-terminal residue" evidence="2">
    <location>
        <position position="604"/>
    </location>
</feature>
<name>A0A1Y2HAL2_9FUNG</name>
<feature type="compositionally biased region" description="Polar residues" evidence="1">
    <location>
        <begin position="441"/>
        <end position="450"/>
    </location>
</feature>
<sequence length="604" mass="65642">MWPHTFAFPALALARLLITACTVHLCLLLVVHPMSMSGAFPAPSPKLPTVRGRPASVAVARARPTTPSLMSKPTAHIRFENSLRRLVLSSSHHSSSHRQRVFSLINQDPNSAFDLSLDCSAVTSALDELGDDPSAISATGIPPNQCQGVERSIRRAMQRIASEFRFRRPITLHVSMFIPCEDVTVNDEEQCSELNLLAEASITQRLPVRHLDDDQVYMYPTALLKQLDFDGLDKVEWPEYDVVMQINAKRNWWFGPDDAQGAGTDMPEGMRDLELTCMHEILHMSYGDDLSMTYQPNDKLEVVTPYYESAASDPLPIELEGTLAYNDGANFFRFSRPSIWDRFTRVTDTATAIRDYSANLTRVVDRLITTGAIQPRPVASASAMAAGLLQPGAYDPGSVFDALMGDSEGQRLISELYQLGTTSGAVVFDPTAWPPSAATGVPQTRGSSSRPGAADPPVSPMETGISPFTPGSSVSHFGMPTPGDTDVNSAPLNSSAEFLMFWRAGSISLDRLIRESGAPASGIGPATKAAMVAMGFTPAEAYGWNERRAWARLELDDGRDANAGEEIDIEMFGELTSSPASGLPLAPRFVCGLGFLSLLFQLLL</sequence>
<accession>A0A1Y2HAL2</accession>
<dbReference type="EMBL" id="MCFL01000057">
    <property type="protein sequence ID" value="ORZ31628.1"/>
    <property type="molecule type" value="Genomic_DNA"/>
</dbReference>
<dbReference type="OrthoDB" id="73465at2759"/>
<keyword evidence="3" id="KW-1185">Reference proteome</keyword>
<comment type="caution">
    <text evidence="2">The sequence shown here is derived from an EMBL/GenBank/DDBJ whole genome shotgun (WGS) entry which is preliminary data.</text>
</comment>
<evidence type="ECO:0000313" key="3">
    <source>
        <dbReference type="Proteomes" id="UP000193411"/>
    </source>
</evidence>
<gene>
    <name evidence="2" type="ORF">BCR44DRAFT_148470</name>
</gene>
<organism evidence="2 3">
    <name type="scientific">Catenaria anguillulae PL171</name>
    <dbReference type="NCBI Taxonomy" id="765915"/>
    <lineage>
        <taxon>Eukaryota</taxon>
        <taxon>Fungi</taxon>
        <taxon>Fungi incertae sedis</taxon>
        <taxon>Blastocladiomycota</taxon>
        <taxon>Blastocladiomycetes</taxon>
        <taxon>Blastocladiales</taxon>
        <taxon>Catenariaceae</taxon>
        <taxon>Catenaria</taxon>
    </lineage>
</organism>
<dbReference type="AlphaFoldDB" id="A0A1Y2HAL2"/>
<protein>
    <submittedName>
        <fullName evidence="2">Uncharacterized protein</fullName>
    </submittedName>
</protein>
<evidence type="ECO:0000313" key="2">
    <source>
        <dbReference type="EMBL" id="ORZ31628.1"/>
    </source>
</evidence>
<dbReference type="Proteomes" id="UP000193411">
    <property type="component" value="Unassembled WGS sequence"/>
</dbReference>